<dbReference type="InterPro" id="IPR050815">
    <property type="entry name" value="TF_fung"/>
</dbReference>
<dbReference type="Pfam" id="PF04082">
    <property type="entry name" value="Fungal_trans"/>
    <property type="match status" value="1"/>
</dbReference>
<organism evidence="8 9">
    <name type="scientific">Rhypophila decipiens</name>
    <dbReference type="NCBI Taxonomy" id="261697"/>
    <lineage>
        <taxon>Eukaryota</taxon>
        <taxon>Fungi</taxon>
        <taxon>Dikarya</taxon>
        <taxon>Ascomycota</taxon>
        <taxon>Pezizomycotina</taxon>
        <taxon>Sordariomycetes</taxon>
        <taxon>Sordariomycetidae</taxon>
        <taxon>Sordariales</taxon>
        <taxon>Naviculisporaceae</taxon>
        <taxon>Rhypophila</taxon>
    </lineage>
</organism>
<dbReference type="GO" id="GO:0000981">
    <property type="term" value="F:DNA-binding transcription factor activity, RNA polymerase II-specific"/>
    <property type="evidence" value="ECO:0007669"/>
    <property type="project" value="InterPro"/>
</dbReference>
<dbReference type="SMART" id="SM00906">
    <property type="entry name" value="Fungal_trans"/>
    <property type="match status" value="1"/>
</dbReference>
<evidence type="ECO:0000259" key="7">
    <source>
        <dbReference type="SMART" id="SM00906"/>
    </source>
</evidence>
<dbReference type="Gene3D" id="4.10.240.10">
    <property type="entry name" value="Zn(2)-C6 fungal-type DNA-binding domain"/>
    <property type="match status" value="1"/>
</dbReference>
<dbReference type="Proteomes" id="UP001301769">
    <property type="component" value="Unassembled WGS sequence"/>
</dbReference>
<feature type="domain" description="Xylanolytic transcriptional activator regulatory" evidence="7">
    <location>
        <begin position="321"/>
        <end position="415"/>
    </location>
</feature>
<evidence type="ECO:0000256" key="4">
    <source>
        <dbReference type="ARBA" id="ARBA00023163"/>
    </source>
</evidence>
<keyword evidence="2" id="KW-0479">Metal-binding</keyword>
<keyword evidence="9" id="KW-1185">Reference proteome</keyword>
<gene>
    <name evidence="8" type="ORF">QBC37DRAFT_433484</name>
</gene>
<dbReference type="GO" id="GO:0006351">
    <property type="term" value="P:DNA-templated transcription"/>
    <property type="evidence" value="ECO:0007669"/>
    <property type="project" value="InterPro"/>
</dbReference>
<dbReference type="InterPro" id="IPR036864">
    <property type="entry name" value="Zn2-C6_fun-type_DNA-bd_sf"/>
</dbReference>
<name>A0AAN6XXB6_9PEZI</name>
<dbReference type="PANTHER" id="PTHR47338">
    <property type="entry name" value="ZN(II)2CYS6 TRANSCRIPTION FACTOR (EUROFUNG)-RELATED"/>
    <property type="match status" value="1"/>
</dbReference>
<protein>
    <recommendedName>
        <fullName evidence="7">Xylanolytic transcriptional activator regulatory domain-containing protein</fullName>
    </recommendedName>
</protein>
<dbReference type="GO" id="GO:0003677">
    <property type="term" value="F:DNA binding"/>
    <property type="evidence" value="ECO:0007669"/>
    <property type="project" value="InterPro"/>
</dbReference>
<feature type="region of interest" description="Disordered" evidence="6">
    <location>
        <begin position="463"/>
        <end position="488"/>
    </location>
</feature>
<evidence type="ECO:0000256" key="2">
    <source>
        <dbReference type="ARBA" id="ARBA00022723"/>
    </source>
</evidence>
<evidence type="ECO:0000313" key="8">
    <source>
        <dbReference type="EMBL" id="KAK4207406.1"/>
    </source>
</evidence>
<dbReference type="InterPro" id="IPR007219">
    <property type="entry name" value="XnlR_reg_dom"/>
</dbReference>
<reference evidence="8" key="1">
    <citation type="journal article" date="2023" name="Mol. Phylogenet. Evol.">
        <title>Genome-scale phylogeny and comparative genomics of the fungal order Sordariales.</title>
        <authorList>
            <person name="Hensen N."/>
            <person name="Bonometti L."/>
            <person name="Westerberg I."/>
            <person name="Brannstrom I.O."/>
            <person name="Guillou S."/>
            <person name="Cros-Aarteil S."/>
            <person name="Calhoun S."/>
            <person name="Haridas S."/>
            <person name="Kuo A."/>
            <person name="Mondo S."/>
            <person name="Pangilinan J."/>
            <person name="Riley R."/>
            <person name="LaButti K."/>
            <person name="Andreopoulos B."/>
            <person name="Lipzen A."/>
            <person name="Chen C."/>
            <person name="Yan M."/>
            <person name="Daum C."/>
            <person name="Ng V."/>
            <person name="Clum A."/>
            <person name="Steindorff A."/>
            <person name="Ohm R.A."/>
            <person name="Martin F."/>
            <person name="Silar P."/>
            <person name="Natvig D.O."/>
            <person name="Lalanne C."/>
            <person name="Gautier V."/>
            <person name="Ament-Velasquez S.L."/>
            <person name="Kruys A."/>
            <person name="Hutchinson M.I."/>
            <person name="Powell A.J."/>
            <person name="Barry K."/>
            <person name="Miller A.N."/>
            <person name="Grigoriev I.V."/>
            <person name="Debuchy R."/>
            <person name="Gladieux P."/>
            <person name="Hiltunen Thoren M."/>
            <person name="Johannesson H."/>
        </authorList>
    </citation>
    <scope>NUCLEOTIDE SEQUENCE</scope>
    <source>
        <strain evidence="8">PSN293</strain>
    </source>
</reference>
<keyword evidence="4" id="KW-0804">Transcription</keyword>
<evidence type="ECO:0000256" key="5">
    <source>
        <dbReference type="ARBA" id="ARBA00023242"/>
    </source>
</evidence>
<feature type="compositionally biased region" description="Polar residues" evidence="6">
    <location>
        <begin position="463"/>
        <end position="477"/>
    </location>
</feature>
<dbReference type="EMBL" id="MU858297">
    <property type="protein sequence ID" value="KAK4207406.1"/>
    <property type="molecule type" value="Genomic_DNA"/>
</dbReference>
<dbReference type="PANTHER" id="PTHR47338:SF27">
    <property type="entry name" value="ZN(II)2CYS6 TRANSCRIPTION FACTOR (EUROFUNG)"/>
    <property type="match status" value="1"/>
</dbReference>
<comment type="caution">
    <text evidence="8">The sequence shown here is derived from an EMBL/GenBank/DDBJ whole genome shotgun (WGS) entry which is preliminary data.</text>
</comment>
<dbReference type="CDD" id="cd12148">
    <property type="entry name" value="fungal_TF_MHR"/>
    <property type="match status" value="1"/>
</dbReference>
<feature type="region of interest" description="Disordered" evidence="6">
    <location>
        <begin position="611"/>
        <end position="645"/>
    </location>
</feature>
<sequence length="693" mass="76734">MFPECNRCSRLGYKCTYRDRVSHRASQAVVIQQLQDRMSQAEARLAQQGIALTPGASSPTFHHQTIAASGLPLQPPSSATSSVAGSIPRASLQYQHSQSRAEMSYSTTTPISMGLGRPAAGFDRVRVSTHQDAPSLIGFDFSTLETADFAHDNPTHTEQGYGLAGSLGLDMESPALDWSHIQRQAAQEPTSPYHFRSVSLVSTDERVHNITPEDLGALHQVFFDNFATAMPILYQDRFYRELRDSPNELAVNSVSYTISLLAILISEQYRHLEPTCYTLARRYIDACETETESNTLNSIRFLQSILFLTRYELGRRNYTRASMLMGRALRLGKILRLDELDKDHGNETVLVSTGIVGTLHGKLAPAQDVAEMEERRRCMWALYVLDGSSAIFTGSLGPLDDEEMFVSLPSPGILDSKFTPIRMPTLPQVTSTVTNPEELIAPFTGLVLVASLLRRVFHHARSSDSLHPSSTAASGSQDPPPILTKKYRPGPGFWDRHYSLIRECKKYGRLLHHFSSPGVLYNDPVAFNIHLTFCATALRLWDAALDEAERSGLSSTLDSTIQIQMLAVKIANTIRSTWTTQRMARDNISLSGAFVAWPLCMAIKGLNRRPAQDDELEQEHELQNAASSGKGRGKRIDSQPAQPPDNMDRVALLQVLCAALDEVETPGGPWHESIAGLVNMGLLHVQGDQRQHL</sequence>
<keyword evidence="3" id="KW-0805">Transcription regulation</keyword>
<reference evidence="8" key="2">
    <citation type="submission" date="2023-05" db="EMBL/GenBank/DDBJ databases">
        <authorList>
            <consortium name="Lawrence Berkeley National Laboratory"/>
            <person name="Steindorff A."/>
            <person name="Hensen N."/>
            <person name="Bonometti L."/>
            <person name="Westerberg I."/>
            <person name="Brannstrom I.O."/>
            <person name="Guillou S."/>
            <person name="Cros-Aarteil S."/>
            <person name="Calhoun S."/>
            <person name="Haridas S."/>
            <person name="Kuo A."/>
            <person name="Mondo S."/>
            <person name="Pangilinan J."/>
            <person name="Riley R."/>
            <person name="Labutti K."/>
            <person name="Andreopoulos B."/>
            <person name="Lipzen A."/>
            <person name="Chen C."/>
            <person name="Yanf M."/>
            <person name="Daum C."/>
            <person name="Ng V."/>
            <person name="Clum A."/>
            <person name="Ohm R."/>
            <person name="Martin F."/>
            <person name="Silar P."/>
            <person name="Natvig D."/>
            <person name="Lalanne C."/>
            <person name="Gautier V."/>
            <person name="Ament-Velasquez S.L."/>
            <person name="Kruys A."/>
            <person name="Hutchinson M.I."/>
            <person name="Powell A.J."/>
            <person name="Barry K."/>
            <person name="Miller A.N."/>
            <person name="Grigoriev I.V."/>
            <person name="Debuchy R."/>
            <person name="Gladieux P."/>
            <person name="Thoren M.H."/>
            <person name="Johannesson H."/>
        </authorList>
    </citation>
    <scope>NUCLEOTIDE SEQUENCE</scope>
    <source>
        <strain evidence="8">PSN293</strain>
    </source>
</reference>
<evidence type="ECO:0000313" key="9">
    <source>
        <dbReference type="Proteomes" id="UP001301769"/>
    </source>
</evidence>
<proteinExistence type="predicted"/>
<comment type="subcellular location">
    <subcellularLocation>
        <location evidence="1">Nucleus</location>
    </subcellularLocation>
</comment>
<accession>A0AAN6XXB6</accession>
<keyword evidence="5" id="KW-0539">Nucleus</keyword>
<dbReference type="GO" id="GO:0005634">
    <property type="term" value="C:nucleus"/>
    <property type="evidence" value="ECO:0007669"/>
    <property type="project" value="UniProtKB-SubCell"/>
</dbReference>
<evidence type="ECO:0000256" key="3">
    <source>
        <dbReference type="ARBA" id="ARBA00023015"/>
    </source>
</evidence>
<evidence type="ECO:0000256" key="1">
    <source>
        <dbReference type="ARBA" id="ARBA00004123"/>
    </source>
</evidence>
<evidence type="ECO:0000256" key="6">
    <source>
        <dbReference type="SAM" id="MobiDB-lite"/>
    </source>
</evidence>
<dbReference type="GO" id="GO:0008270">
    <property type="term" value="F:zinc ion binding"/>
    <property type="evidence" value="ECO:0007669"/>
    <property type="project" value="InterPro"/>
</dbReference>
<dbReference type="AlphaFoldDB" id="A0AAN6XXB6"/>